<organism evidence="2 3">
    <name type="scientific">Chlorobium limicola</name>
    <dbReference type="NCBI Taxonomy" id="1092"/>
    <lineage>
        <taxon>Bacteria</taxon>
        <taxon>Pseudomonadati</taxon>
        <taxon>Chlorobiota</taxon>
        <taxon>Chlorobiia</taxon>
        <taxon>Chlorobiales</taxon>
        <taxon>Chlorobiaceae</taxon>
        <taxon>Chlorobium/Pelodictyon group</taxon>
        <taxon>Chlorobium</taxon>
    </lineage>
</organism>
<comment type="caution">
    <text evidence="2">The sequence shown here is derived from an EMBL/GenBank/DDBJ whole genome shotgun (WGS) entry which is preliminary data.</text>
</comment>
<proteinExistence type="predicted"/>
<dbReference type="EMBL" id="LMBR01000079">
    <property type="protein sequence ID" value="KUL30797.1"/>
    <property type="molecule type" value="Genomic_DNA"/>
</dbReference>
<evidence type="ECO:0000313" key="3">
    <source>
        <dbReference type="Proteomes" id="UP000053937"/>
    </source>
</evidence>
<dbReference type="SUPFAM" id="SSF52200">
    <property type="entry name" value="Toll/Interleukin receptor TIR domain"/>
    <property type="match status" value="1"/>
</dbReference>
<dbReference type="Pfam" id="PF13676">
    <property type="entry name" value="TIR_2"/>
    <property type="match status" value="1"/>
</dbReference>
<gene>
    <name evidence="2" type="ORF">ASB62_03505</name>
</gene>
<dbReference type="PROSITE" id="PS50104">
    <property type="entry name" value="TIR"/>
    <property type="match status" value="1"/>
</dbReference>
<accession>A0A101JPU1</accession>
<dbReference type="GO" id="GO:0007165">
    <property type="term" value="P:signal transduction"/>
    <property type="evidence" value="ECO:0007669"/>
    <property type="project" value="InterPro"/>
</dbReference>
<dbReference type="Gene3D" id="3.40.50.10140">
    <property type="entry name" value="Toll/interleukin-1 receptor homology (TIR) domain"/>
    <property type="match status" value="1"/>
</dbReference>
<dbReference type="AlphaFoldDB" id="A0A101JPU1"/>
<dbReference type="Gene3D" id="2.160.20.80">
    <property type="entry name" value="E3 ubiquitin-protein ligase SopA"/>
    <property type="match status" value="1"/>
</dbReference>
<dbReference type="InterPro" id="IPR001646">
    <property type="entry name" value="5peptide_repeat"/>
</dbReference>
<dbReference type="InterPro" id="IPR000157">
    <property type="entry name" value="TIR_dom"/>
</dbReference>
<dbReference type="Proteomes" id="UP000053937">
    <property type="component" value="Unassembled WGS sequence"/>
</dbReference>
<sequence>MLTKELLLKSVMDWNEARRANPDLKPDLREVDLFQLDIFDAYPSGPDPGTVYLCTADLSEANLRGVHLGKVDFRGANLSKADLSYANLIEADLRGTYLRSANFSKTTLSGANLQGADLRAVNLHGAILNEADLSNAHLLQAHFVKTDLRGANFKRASLGYTIFGAVDLSNVIGLDTIKHRGPSTIGIDTIYASKGNIPEIFLRGCGVPDNFIEYAHSLTSKAFDYYSCFISHSTADKDFADRLHADFQSKGVRCWYAPEDMKAGEHVDTQIDHGIKSHEKLLLILTESSINSNWVKREITKAVKREEAEGKRVLFPVSLVDYSTLEEWEFVDSKGRDLAEMIRKFNIPSFKGWEHDNSIYTTEFPKLLKAFQDNSKL</sequence>
<protein>
    <recommendedName>
        <fullName evidence="1">TIR domain-containing protein</fullName>
    </recommendedName>
</protein>
<evidence type="ECO:0000259" key="1">
    <source>
        <dbReference type="PROSITE" id="PS50104"/>
    </source>
</evidence>
<keyword evidence="3" id="KW-1185">Reference proteome</keyword>
<dbReference type="Pfam" id="PF00805">
    <property type="entry name" value="Pentapeptide"/>
    <property type="match status" value="2"/>
</dbReference>
<dbReference type="SUPFAM" id="SSF141571">
    <property type="entry name" value="Pentapeptide repeat-like"/>
    <property type="match status" value="1"/>
</dbReference>
<evidence type="ECO:0000313" key="2">
    <source>
        <dbReference type="EMBL" id="KUL30797.1"/>
    </source>
</evidence>
<name>A0A101JPU1_CHLLI</name>
<dbReference type="PANTHER" id="PTHR14136">
    <property type="entry name" value="BTB_POZ DOMAIN-CONTAINING PROTEIN KCTD9"/>
    <property type="match status" value="1"/>
</dbReference>
<feature type="domain" description="TIR" evidence="1">
    <location>
        <begin position="224"/>
        <end position="342"/>
    </location>
</feature>
<dbReference type="InterPro" id="IPR035897">
    <property type="entry name" value="Toll_tir_struct_dom_sf"/>
</dbReference>
<reference evidence="2 3" key="1">
    <citation type="submission" date="2015-10" db="EMBL/GenBank/DDBJ databases">
        <title>Draft Genome Sequence of Chlorobium limicola strain Frasassi Growing under Artificial Lighting in the Frasassi Cave System.</title>
        <authorList>
            <person name="Mansor M."/>
            <person name="Macalady J."/>
        </authorList>
    </citation>
    <scope>NUCLEOTIDE SEQUENCE [LARGE SCALE GENOMIC DNA]</scope>
    <source>
        <strain evidence="2 3">Frasassi</strain>
    </source>
</reference>
<dbReference type="PANTHER" id="PTHR14136:SF17">
    <property type="entry name" value="BTB_POZ DOMAIN-CONTAINING PROTEIN KCTD9"/>
    <property type="match status" value="1"/>
</dbReference>
<dbReference type="InterPro" id="IPR051082">
    <property type="entry name" value="Pentapeptide-BTB/POZ_domain"/>
</dbReference>